<feature type="signal peptide" evidence="1">
    <location>
        <begin position="1"/>
        <end position="21"/>
    </location>
</feature>
<reference evidence="3" key="1">
    <citation type="submission" date="2016-07" db="EMBL/GenBank/DDBJ databases">
        <authorList>
            <person name="Florea S."/>
            <person name="Webb J.S."/>
            <person name="Jaromczyk J."/>
            <person name="Schardl C.L."/>
        </authorList>
    </citation>
    <scope>NUCLEOTIDE SEQUENCE [LARGE SCALE GENOMIC DNA]</scope>
    <source>
        <strain evidence="3">1YdBTEX2</strain>
    </source>
</reference>
<feature type="chain" id="PRO_5008916571" evidence="1">
    <location>
        <begin position="22"/>
        <end position="71"/>
    </location>
</feature>
<name>A0A1D3K949_PSEVE</name>
<accession>A0A1D3K949</accession>
<gene>
    <name evidence="2" type="ORF">PVE_R2G0812</name>
</gene>
<dbReference type="EMBL" id="LT599584">
    <property type="protein sequence ID" value="SBW84837.1"/>
    <property type="molecule type" value="Genomic_DNA"/>
</dbReference>
<dbReference type="AlphaFoldDB" id="A0A1D3K949"/>
<organism evidence="2 3">
    <name type="scientific">Pseudomonas veronii 1YdBTEX2</name>
    <dbReference type="NCBI Taxonomy" id="1295141"/>
    <lineage>
        <taxon>Bacteria</taxon>
        <taxon>Pseudomonadati</taxon>
        <taxon>Pseudomonadota</taxon>
        <taxon>Gammaproteobacteria</taxon>
        <taxon>Pseudomonadales</taxon>
        <taxon>Pseudomonadaceae</taxon>
        <taxon>Pseudomonas</taxon>
    </lineage>
</organism>
<sequence length="71" mass="7493">MKHLRLLLVVGATLLSSTVWAEGGSDRAIERIAARERAEATLVAETVKEIKQLGPTAAGRSEAQPACPPAK</sequence>
<keyword evidence="1" id="KW-0732">Signal</keyword>
<evidence type="ECO:0000313" key="2">
    <source>
        <dbReference type="EMBL" id="SBW84837.1"/>
    </source>
</evidence>
<evidence type="ECO:0000256" key="1">
    <source>
        <dbReference type="SAM" id="SignalP"/>
    </source>
</evidence>
<proteinExistence type="predicted"/>
<dbReference type="RefSeq" id="WP_017849619.1">
    <property type="nucleotide sequence ID" value="NZ_AOUH01000059.1"/>
</dbReference>
<dbReference type="Proteomes" id="UP000245431">
    <property type="component" value="Chromosome PVE_r2"/>
</dbReference>
<dbReference type="GeneID" id="93691620"/>
<evidence type="ECO:0000313" key="3">
    <source>
        <dbReference type="Proteomes" id="UP000245431"/>
    </source>
</evidence>
<dbReference type="NCBIfam" id="NF041599">
    <property type="entry name" value="reg_PtrA_PA2808"/>
    <property type="match status" value="1"/>
</dbReference>
<protein>
    <submittedName>
        <fullName evidence="2">Hypothetical secreted protein</fullName>
    </submittedName>
</protein>